<evidence type="ECO:0000256" key="9">
    <source>
        <dbReference type="ARBA" id="ARBA00047883"/>
    </source>
</evidence>
<comment type="catalytic activity">
    <reaction evidence="9 10 11">
        <text>2-[(2R,5Z)-2-carboxy-4-methylthiazol-5(2H)-ylidene]ethyl phosphate + 4-amino-2-methyl-5-(diphosphooxymethyl)pyrimidine + 2 H(+) = thiamine phosphate + CO2 + diphosphate</text>
        <dbReference type="Rhea" id="RHEA:47844"/>
        <dbReference type="ChEBI" id="CHEBI:15378"/>
        <dbReference type="ChEBI" id="CHEBI:16526"/>
        <dbReference type="ChEBI" id="CHEBI:33019"/>
        <dbReference type="ChEBI" id="CHEBI:37575"/>
        <dbReference type="ChEBI" id="CHEBI:57841"/>
        <dbReference type="ChEBI" id="CHEBI:62899"/>
        <dbReference type="EC" id="2.5.1.3"/>
    </reaction>
</comment>
<evidence type="ECO:0000256" key="8">
    <source>
        <dbReference type="ARBA" id="ARBA00047851"/>
    </source>
</evidence>
<dbReference type="InterPro" id="IPR034291">
    <property type="entry name" value="TMP_synthase"/>
</dbReference>
<comment type="cofactor">
    <cofactor evidence="10">
        <name>Mg(2+)</name>
        <dbReference type="ChEBI" id="CHEBI:18420"/>
    </cofactor>
    <text evidence="10">Binds 1 Mg(2+) ion per subunit.</text>
</comment>
<evidence type="ECO:0000256" key="10">
    <source>
        <dbReference type="HAMAP-Rule" id="MF_00097"/>
    </source>
</evidence>
<dbReference type="FunFam" id="3.20.20.70:FF:000096">
    <property type="entry name" value="Thiamine-phosphate synthase"/>
    <property type="match status" value="1"/>
</dbReference>
<evidence type="ECO:0000313" key="14">
    <source>
        <dbReference type="EMBL" id="SPQ00588.1"/>
    </source>
</evidence>
<comment type="function">
    <text evidence="1 10">Condenses 4-methyl-5-(beta-hydroxyethyl)thiazole monophosphate (THZ-P) and 2-methyl-4-amino-5-hydroxymethyl pyrimidine pyrophosphate (HMP-PP) to form thiamine monophosphate (TMP).</text>
</comment>
<name>A0A2U3QGR4_9BACT</name>
<accession>A0A2U3QGR4</accession>
<evidence type="ECO:0000256" key="3">
    <source>
        <dbReference type="ARBA" id="ARBA00022679"/>
    </source>
</evidence>
<evidence type="ECO:0000256" key="11">
    <source>
        <dbReference type="RuleBase" id="RU003826"/>
    </source>
</evidence>
<dbReference type="InterPro" id="IPR013785">
    <property type="entry name" value="Aldolase_TIM"/>
</dbReference>
<dbReference type="HAMAP" id="MF_00097">
    <property type="entry name" value="TMP_synthase"/>
    <property type="match status" value="1"/>
</dbReference>
<dbReference type="CDD" id="cd00564">
    <property type="entry name" value="TMP_TenI"/>
    <property type="match status" value="1"/>
</dbReference>
<dbReference type="PANTHER" id="PTHR20857">
    <property type="entry name" value="THIAMINE-PHOSPHATE PYROPHOSPHORYLASE"/>
    <property type="match status" value="1"/>
</dbReference>
<evidence type="ECO:0000256" key="7">
    <source>
        <dbReference type="ARBA" id="ARBA00047334"/>
    </source>
</evidence>
<dbReference type="Proteomes" id="UP000245125">
    <property type="component" value="Unassembled WGS sequence"/>
</dbReference>
<comment type="pathway">
    <text evidence="2 10 12">Cofactor biosynthesis; thiamine diphosphate biosynthesis; thiamine phosphate from 4-amino-2-methyl-5-diphosphomethylpyrimidine and 4-methyl-5-(2-phosphoethyl)-thiazole: step 1/1.</text>
</comment>
<keyword evidence="6 10" id="KW-0784">Thiamine biosynthesis</keyword>
<feature type="binding site" evidence="10">
    <location>
        <position position="112"/>
    </location>
    <ligand>
        <name>4-amino-2-methyl-5-(diphosphooxymethyl)pyrimidine</name>
        <dbReference type="ChEBI" id="CHEBI:57841"/>
    </ligand>
</feature>
<dbReference type="Pfam" id="PF02581">
    <property type="entry name" value="TMP-TENI"/>
    <property type="match status" value="1"/>
</dbReference>
<keyword evidence="4 10" id="KW-0479">Metal-binding</keyword>
<feature type="binding site" evidence="10">
    <location>
        <begin position="41"/>
        <end position="45"/>
    </location>
    <ligand>
        <name>4-amino-2-methyl-5-(diphosphooxymethyl)pyrimidine</name>
        <dbReference type="ChEBI" id="CHEBI:57841"/>
    </ligand>
</feature>
<evidence type="ECO:0000256" key="5">
    <source>
        <dbReference type="ARBA" id="ARBA00022842"/>
    </source>
</evidence>
<keyword evidence="3 10" id="KW-0808">Transferase</keyword>
<feature type="binding site" evidence="10">
    <location>
        <begin position="138"/>
        <end position="140"/>
    </location>
    <ligand>
        <name>2-[(2R,5Z)-2-carboxy-4-methylthiazol-5(2H)-ylidene]ethyl phosphate</name>
        <dbReference type="ChEBI" id="CHEBI:62899"/>
    </ligand>
</feature>
<evidence type="ECO:0000256" key="1">
    <source>
        <dbReference type="ARBA" id="ARBA00003814"/>
    </source>
</evidence>
<evidence type="ECO:0000313" key="15">
    <source>
        <dbReference type="Proteomes" id="UP000245125"/>
    </source>
</evidence>
<keyword evidence="5 10" id="KW-0460">Magnesium</keyword>
<dbReference type="GO" id="GO:0005737">
    <property type="term" value="C:cytoplasm"/>
    <property type="evidence" value="ECO:0007669"/>
    <property type="project" value="TreeGrafter"/>
</dbReference>
<feature type="binding site" evidence="10">
    <location>
        <position position="141"/>
    </location>
    <ligand>
        <name>4-amino-2-methyl-5-(diphosphooxymethyl)pyrimidine</name>
        <dbReference type="ChEBI" id="CHEBI:57841"/>
    </ligand>
</feature>
<reference evidence="15" key="1">
    <citation type="submission" date="2018-03" db="EMBL/GenBank/DDBJ databases">
        <authorList>
            <person name="Zecchin S."/>
        </authorList>
    </citation>
    <scope>NUCLEOTIDE SEQUENCE [LARGE SCALE GENOMIC DNA]</scope>
</reference>
<dbReference type="InterPro" id="IPR036206">
    <property type="entry name" value="ThiamineP_synth_sf"/>
</dbReference>
<dbReference type="NCBIfam" id="TIGR00693">
    <property type="entry name" value="thiE"/>
    <property type="match status" value="1"/>
</dbReference>
<evidence type="ECO:0000256" key="12">
    <source>
        <dbReference type="RuleBase" id="RU004253"/>
    </source>
</evidence>
<sequence length="210" mass="22653">MSYTKIDFRLYLITDRKLLGTDETLPATVEEALKGGVKAVQLREKDVGTRELLNMAYMLRDITNRNQARLFINGRVDIALAVGADGVHLGVTDIPVHAARRAAGGRMLIGASAHSVDEAKRAEDEGADFVTLGPVYETPSKMRYGKPVGLKTIMAAGEEVSIPVFAIGGIGHERVAEVLRAGAYGIALISAILASEDIKSSTEEFMRLLK</sequence>
<keyword evidence="15" id="KW-1185">Reference proteome</keyword>
<dbReference type="GO" id="GO:0000287">
    <property type="term" value="F:magnesium ion binding"/>
    <property type="evidence" value="ECO:0007669"/>
    <property type="project" value="UniProtKB-UniRule"/>
</dbReference>
<evidence type="ECO:0000259" key="13">
    <source>
        <dbReference type="Pfam" id="PF02581"/>
    </source>
</evidence>
<dbReference type="AlphaFoldDB" id="A0A2U3QGR4"/>
<comment type="caution">
    <text evidence="10">Lacks conserved residue(s) required for the propagation of feature annotation.</text>
</comment>
<evidence type="ECO:0000256" key="2">
    <source>
        <dbReference type="ARBA" id="ARBA00005165"/>
    </source>
</evidence>
<comment type="similarity">
    <text evidence="10 11">Belongs to the thiamine-phosphate synthase family.</text>
</comment>
<organism evidence="14 15">
    <name type="scientific">Candidatus Sulfobium mesophilum</name>
    <dbReference type="NCBI Taxonomy" id="2016548"/>
    <lineage>
        <taxon>Bacteria</taxon>
        <taxon>Pseudomonadati</taxon>
        <taxon>Nitrospirota</taxon>
        <taxon>Nitrospiria</taxon>
        <taxon>Nitrospirales</taxon>
        <taxon>Nitrospiraceae</taxon>
        <taxon>Candidatus Sulfobium</taxon>
    </lineage>
</organism>
<dbReference type="UniPathway" id="UPA00060">
    <property type="reaction ID" value="UER00141"/>
</dbReference>
<feature type="binding site" evidence="10">
    <location>
        <position position="93"/>
    </location>
    <ligand>
        <name>Mg(2+)</name>
        <dbReference type="ChEBI" id="CHEBI:18420"/>
    </ligand>
</feature>
<gene>
    <name evidence="10 14" type="primary">thiE</name>
    <name evidence="14" type="ORF">NBG4_290005</name>
</gene>
<dbReference type="SUPFAM" id="SSF51391">
    <property type="entry name" value="Thiamin phosphate synthase"/>
    <property type="match status" value="1"/>
</dbReference>
<evidence type="ECO:0000256" key="6">
    <source>
        <dbReference type="ARBA" id="ARBA00022977"/>
    </source>
</evidence>
<dbReference type="EC" id="2.5.1.3" evidence="10"/>
<protein>
    <recommendedName>
        <fullName evidence="10">Thiamine-phosphate synthase</fullName>
        <shortName evidence="10">TP synthase</shortName>
        <shortName evidence="10">TPS</shortName>
        <ecNumber evidence="10">2.5.1.3</ecNumber>
    </recommendedName>
    <alternativeName>
        <fullName evidence="10">Thiamine-phosphate pyrophosphorylase</fullName>
        <shortName evidence="10">TMP pyrophosphorylase</shortName>
        <shortName evidence="10">TMP-PPase</shortName>
    </alternativeName>
</protein>
<dbReference type="GO" id="GO:0004789">
    <property type="term" value="F:thiamine-phosphate diphosphorylase activity"/>
    <property type="evidence" value="ECO:0007669"/>
    <property type="project" value="UniProtKB-UniRule"/>
</dbReference>
<dbReference type="Gene3D" id="3.20.20.70">
    <property type="entry name" value="Aldolase class I"/>
    <property type="match status" value="1"/>
</dbReference>
<dbReference type="PANTHER" id="PTHR20857:SF15">
    <property type="entry name" value="THIAMINE-PHOSPHATE SYNTHASE"/>
    <property type="match status" value="1"/>
</dbReference>
<feature type="domain" description="Thiamine phosphate synthase/TenI" evidence="13">
    <location>
        <begin position="10"/>
        <end position="192"/>
    </location>
</feature>
<comment type="catalytic activity">
    <reaction evidence="8 10 11">
        <text>2-(2-carboxy-4-methylthiazol-5-yl)ethyl phosphate + 4-amino-2-methyl-5-(diphosphooxymethyl)pyrimidine + 2 H(+) = thiamine phosphate + CO2 + diphosphate</text>
        <dbReference type="Rhea" id="RHEA:47848"/>
        <dbReference type="ChEBI" id="CHEBI:15378"/>
        <dbReference type="ChEBI" id="CHEBI:16526"/>
        <dbReference type="ChEBI" id="CHEBI:33019"/>
        <dbReference type="ChEBI" id="CHEBI:37575"/>
        <dbReference type="ChEBI" id="CHEBI:57841"/>
        <dbReference type="ChEBI" id="CHEBI:62890"/>
        <dbReference type="EC" id="2.5.1.3"/>
    </reaction>
</comment>
<dbReference type="InterPro" id="IPR022998">
    <property type="entry name" value="ThiamineP_synth_TenI"/>
</dbReference>
<dbReference type="GO" id="GO:0009228">
    <property type="term" value="P:thiamine biosynthetic process"/>
    <property type="evidence" value="ECO:0007669"/>
    <property type="project" value="UniProtKB-KW"/>
</dbReference>
<proteinExistence type="inferred from homology"/>
<feature type="binding site" evidence="10">
    <location>
        <position position="169"/>
    </location>
    <ligand>
        <name>2-[(2R,5Z)-2-carboxy-4-methylthiazol-5(2H)-ylidene]ethyl phosphate</name>
        <dbReference type="ChEBI" id="CHEBI:62899"/>
    </ligand>
</feature>
<dbReference type="GO" id="GO:0009229">
    <property type="term" value="P:thiamine diphosphate biosynthetic process"/>
    <property type="evidence" value="ECO:0007669"/>
    <property type="project" value="UniProtKB-UniRule"/>
</dbReference>
<comment type="catalytic activity">
    <reaction evidence="7 10 11">
        <text>4-methyl-5-(2-phosphooxyethyl)-thiazole + 4-amino-2-methyl-5-(diphosphooxymethyl)pyrimidine + H(+) = thiamine phosphate + diphosphate</text>
        <dbReference type="Rhea" id="RHEA:22328"/>
        <dbReference type="ChEBI" id="CHEBI:15378"/>
        <dbReference type="ChEBI" id="CHEBI:33019"/>
        <dbReference type="ChEBI" id="CHEBI:37575"/>
        <dbReference type="ChEBI" id="CHEBI:57841"/>
        <dbReference type="ChEBI" id="CHEBI:58296"/>
        <dbReference type="EC" id="2.5.1.3"/>
    </reaction>
</comment>
<feature type="binding site" evidence="10">
    <location>
        <begin position="189"/>
        <end position="190"/>
    </location>
    <ligand>
        <name>2-[(2R,5Z)-2-carboxy-4-methylthiazol-5(2H)-ylidene]ethyl phosphate</name>
        <dbReference type="ChEBI" id="CHEBI:62899"/>
    </ligand>
</feature>
<evidence type="ECO:0000256" key="4">
    <source>
        <dbReference type="ARBA" id="ARBA00022723"/>
    </source>
</evidence>
<feature type="binding site" evidence="10">
    <location>
        <position position="73"/>
    </location>
    <ligand>
        <name>4-amino-2-methyl-5-(diphosphooxymethyl)pyrimidine</name>
        <dbReference type="ChEBI" id="CHEBI:57841"/>
    </ligand>
</feature>
<dbReference type="EMBL" id="OUUY01000074">
    <property type="protein sequence ID" value="SPQ00588.1"/>
    <property type="molecule type" value="Genomic_DNA"/>
</dbReference>